<organism evidence="2 3">
    <name type="scientific">Lacibacter luteus</name>
    <dbReference type="NCBI Taxonomy" id="2508719"/>
    <lineage>
        <taxon>Bacteria</taxon>
        <taxon>Pseudomonadati</taxon>
        <taxon>Bacteroidota</taxon>
        <taxon>Chitinophagia</taxon>
        <taxon>Chitinophagales</taxon>
        <taxon>Chitinophagaceae</taxon>
        <taxon>Lacibacter</taxon>
    </lineage>
</organism>
<dbReference type="RefSeq" id="WP_129130989.1">
    <property type="nucleotide sequence ID" value="NZ_SDHW01000003.1"/>
</dbReference>
<dbReference type="EMBL" id="SDHW01000003">
    <property type="protein sequence ID" value="RXK59616.1"/>
    <property type="molecule type" value="Genomic_DNA"/>
</dbReference>
<name>A0A4Q1CH29_9BACT</name>
<keyword evidence="1" id="KW-0812">Transmembrane</keyword>
<keyword evidence="1" id="KW-0472">Membrane</keyword>
<dbReference type="Proteomes" id="UP000290204">
    <property type="component" value="Unassembled WGS sequence"/>
</dbReference>
<gene>
    <name evidence="2" type="ORF">ESA94_11125</name>
</gene>
<protein>
    <submittedName>
        <fullName evidence="2">Uncharacterized protein</fullName>
    </submittedName>
</protein>
<evidence type="ECO:0000313" key="2">
    <source>
        <dbReference type="EMBL" id="RXK59616.1"/>
    </source>
</evidence>
<keyword evidence="3" id="KW-1185">Reference proteome</keyword>
<feature type="transmembrane region" description="Helical" evidence="1">
    <location>
        <begin position="108"/>
        <end position="130"/>
    </location>
</feature>
<reference evidence="2 3" key="1">
    <citation type="submission" date="2019-01" db="EMBL/GenBank/DDBJ databases">
        <title>Lacibacter sp. strain TTM-7.</title>
        <authorList>
            <person name="Chen W.-M."/>
        </authorList>
    </citation>
    <scope>NUCLEOTIDE SEQUENCE [LARGE SCALE GENOMIC DNA]</scope>
    <source>
        <strain evidence="2 3">TTM-7</strain>
    </source>
</reference>
<accession>A0A4Q1CH29</accession>
<evidence type="ECO:0000256" key="1">
    <source>
        <dbReference type="SAM" id="Phobius"/>
    </source>
</evidence>
<sequence length="302" mass="34862">MSKTPTDIFKQLQQYEVTVPANLWEQLRIALFEQDEQSSLHKLQMLEVPPPDHLFEQVMEEVEDLRLKEETSKLTQFELAPPVLLYDRLKQKQQPATVWTLFNYKRRFFYYAAAILLFMLAVAIAFRISFTKEKTDATADAPKQNQSVSPVSDTATVVTTPVQTKTAVAANKRTVYLNSGIKEKFYMDVPSVFIGRRRVPVYNNDLLFSFTSMSFSEGRSVFKEKNKPVIVKVDDYTNIRVSDFMSKQLSDVFRTKRNGKPAHAAKRAKARINNWQKADRKAFDKSKTKSPHDIIDLTETIF</sequence>
<comment type="caution">
    <text evidence="2">The sequence shown here is derived from an EMBL/GenBank/DDBJ whole genome shotgun (WGS) entry which is preliminary data.</text>
</comment>
<proteinExistence type="predicted"/>
<dbReference type="AlphaFoldDB" id="A0A4Q1CH29"/>
<keyword evidence="1" id="KW-1133">Transmembrane helix</keyword>
<evidence type="ECO:0000313" key="3">
    <source>
        <dbReference type="Proteomes" id="UP000290204"/>
    </source>
</evidence>